<keyword evidence="3" id="KW-1185">Reference proteome</keyword>
<keyword evidence="1" id="KW-1133">Transmembrane helix</keyword>
<evidence type="ECO:0000313" key="2">
    <source>
        <dbReference type="EMBL" id="PNE36793.1"/>
    </source>
</evidence>
<feature type="transmembrane region" description="Helical" evidence="1">
    <location>
        <begin position="34"/>
        <end position="56"/>
    </location>
</feature>
<reference evidence="3" key="1">
    <citation type="submission" date="2015-09" db="EMBL/GenBank/DDBJ databases">
        <authorList>
            <person name="Graham D.E."/>
            <person name="Mahan K.M."/>
            <person name="Klingeman D.M."/>
            <person name="Fida T."/>
            <person name="Giannone R.J."/>
            <person name="Hettich R.L."/>
            <person name="Parry R.J."/>
            <person name="Spain J.C."/>
        </authorList>
    </citation>
    <scope>NUCLEOTIDE SEQUENCE [LARGE SCALE GENOMIC DNA]</scope>
    <source>
        <strain evidence="3">JCM 4701</strain>
    </source>
</reference>
<sequence length="67" mass="7367">MGPLEVVVLSVVRLLLYFLPAFVAFRRGGESRRLVLLVNVLFGATLVGWGVALFLATRRPGPREQTA</sequence>
<accession>A0A2N8P6Y8</accession>
<evidence type="ECO:0000256" key="1">
    <source>
        <dbReference type="SAM" id="Phobius"/>
    </source>
</evidence>
<feature type="transmembrane region" description="Helical" evidence="1">
    <location>
        <begin position="6"/>
        <end position="25"/>
    </location>
</feature>
<proteinExistence type="predicted"/>
<dbReference type="InterPro" id="IPR016410">
    <property type="entry name" value="Phage_imm"/>
</dbReference>
<name>A0A2N8P6Y8_STRNR</name>
<organism evidence="2 3">
    <name type="scientific">Streptomyces noursei</name>
    <name type="common">Streptomyces albulus</name>
    <dbReference type="NCBI Taxonomy" id="1971"/>
    <lineage>
        <taxon>Bacteria</taxon>
        <taxon>Bacillati</taxon>
        <taxon>Actinomycetota</taxon>
        <taxon>Actinomycetes</taxon>
        <taxon>Kitasatosporales</taxon>
        <taxon>Streptomycetaceae</taxon>
        <taxon>Streptomyces</taxon>
    </lineage>
</organism>
<dbReference type="Proteomes" id="UP000236047">
    <property type="component" value="Unassembled WGS sequence"/>
</dbReference>
<dbReference type="Pfam" id="PF14373">
    <property type="entry name" value="Imm_superinfect"/>
    <property type="match status" value="1"/>
</dbReference>
<evidence type="ECO:0000313" key="3">
    <source>
        <dbReference type="Proteomes" id="UP000236047"/>
    </source>
</evidence>
<dbReference type="EMBL" id="LJSN01000005">
    <property type="protein sequence ID" value="PNE36793.1"/>
    <property type="molecule type" value="Genomic_DNA"/>
</dbReference>
<keyword evidence="1" id="KW-0812">Transmembrane</keyword>
<protein>
    <recommendedName>
        <fullName evidence="4">Iduronate sulfatase</fullName>
    </recommendedName>
</protein>
<comment type="caution">
    <text evidence="2">The sequence shown here is derived from an EMBL/GenBank/DDBJ whole genome shotgun (WGS) entry which is preliminary data.</text>
</comment>
<keyword evidence="1" id="KW-0472">Membrane</keyword>
<gene>
    <name evidence="2" type="ORF">AOB60_38155</name>
</gene>
<evidence type="ECO:0008006" key="4">
    <source>
        <dbReference type="Google" id="ProtNLM"/>
    </source>
</evidence>
<dbReference type="AlphaFoldDB" id="A0A2N8P6Y8"/>